<gene>
    <name evidence="6" type="ORF">K402DRAFT_405983</name>
</gene>
<dbReference type="CDD" id="cd07730">
    <property type="entry name" value="metallo-hydrolase-like_MBL-fold"/>
    <property type="match status" value="1"/>
</dbReference>
<keyword evidence="2" id="KW-0479">Metal-binding</keyword>
<keyword evidence="3 6" id="KW-0378">Hydrolase</keyword>
<accession>A0A6G1GV44</accession>
<name>A0A6G1GV44_9PEZI</name>
<evidence type="ECO:0000256" key="3">
    <source>
        <dbReference type="ARBA" id="ARBA00022801"/>
    </source>
</evidence>
<comment type="similarity">
    <text evidence="1">Belongs to the metallo-beta-lactamase superfamily.</text>
</comment>
<dbReference type="GO" id="GO:0016787">
    <property type="term" value="F:hydrolase activity"/>
    <property type="evidence" value="ECO:0007669"/>
    <property type="project" value="UniProtKB-KW"/>
</dbReference>
<proteinExistence type="inferred from homology"/>
<sequence>MHQTSTAPERAPALDIPDQGSTCGLSVVDTTCSLTAPSNTLVEPPISGHELMNFPVFAFLIKHSTSGRQLLFDLGCKKDFWNLPPPIADVIDAKVPGIRVDRDFVDVLVDGGVDVHSIEAAIISHHHYDHTGDPSTFPKSMDLIVGPGFSKSFLPGYPTNSDAPAFDNAFEGRTVNEIQFSDDLKVAGYQAHDYFSDGSLYILNTPGHAIGHISALVRTTEDTFVFLGGDICHFGGSIRPTPYVPMPAQFSAKDVGYESTTTSETDLRNRDAAIMYACDLFTACHPHQSAARTTPYYEPCSQGGWYVDPPTARRSIEMLRRLDADERVLVLIAHDPALIGTVPMFPQGNLNAWFEEGVKGLLRWRFLSELPVEGRERKLLVDGTYKDGKRVKDMDGLKV</sequence>
<organism evidence="6 7">
    <name type="scientific">Aulographum hederae CBS 113979</name>
    <dbReference type="NCBI Taxonomy" id="1176131"/>
    <lineage>
        <taxon>Eukaryota</taxon>
        <taxon>Fungi</taxon>
        <taxon>Dikarya</taxon>
        <taxon>Ascomycota</taxon>
        <taxon>Pezizomycotina</taxon>
        <taxon>Dothideomycetes</taxon>
        <taxon>Pleosporomycetidae</taxon>
        <taxon>Aulographales</taxon>
        <taxon>Aulographaceae</taxon>
    </lineage>
</organism>
<dbReference type="PANTHER" id="PTHR42978">
    <property type="entry name" value="QUORUM-QUENCHING LACTONASE YTNP-RELATED-RELATED"/>
    <property type="match status" value="1"/>
</dbReference>
<keyword evidence="4" id="KW-0862">Zinc</keyword>
<evidence type="ECO:0000313" key="6">
    <source>
        <dbReference type="EMBL" id="KAF1984629.1"/>
    </source>
</evidence>
<dbReference type="InterPro" id="IPR051013">
    <property type="entry name" value="MBL_superfamily_lactonases"/>
</dbReference>
<protein>
    <submittedName>
        <fullName evidence="6">Metallo-hydrolase/oxidoreductase</fullName>
    </submittedName>
</protein>
<evidence type="ECO:0000256" key="2">
    <source>
        <dbReference type="ARBA" id="ARBA00022723"/>
    </source>
</evidence>
<dbReference type="GO" id="GO:0046872">
    <property type="term" value="F:metal ion binding"/>
    <property type="evidence" value="ECO:0007669"/>
    <property type="project" value="UniProtKB-KW"/>
</dbReference>
<keyword evidence="7" id="KW-1185">Reference proteome</keyword>
<evidence type="ECO:0000259" key="5">
    <source>
        <dbReference type="SMART" id="SM00849"/>
    </source>
</evidence>
<dbReference type="SUPFAM" id="SSF56281">
    <property type="entry name" value="Metallo-hydrolase/oxidoreductase"/>
    <property type="match status" value="1"/>
</dbReference>
<dbReference type="Gene3D" id="3.60.15.10">
    <property type="entry name" value="Ribonuclease Z/Hydroxyacylglutathione hydrolase-like"/>
    <property type="match status" value="1"/>
</dbReference>
<dbReference type="InterPro" id="IPR036866">
    <property type="entry name" value="RibonucZ/Hydroxyglut_hydro"/>
</dbReference>
<dbReference type="SMART" id="SM00849">
    <property type="entry name" value="Lactamase_B"/>
    <property type="match status" value="1"/>
</dbReference>
<dbReference type="Proteomes" id="UP000800041">
    <property type="component" value="Unassembled WGS sequence"/>
</dbReference>
<dbReference type="EMBL" id="ML977167">
    <property type="protein sequence ID" value="KAF1984629.1"/>
    <property type="molecule type" value="Genomic_DNA"/>
</dbReference>
<feature type="domain" description="Metallo-beta-lactamase" evidence="5">
    <location>
        <begin position="55"/>
        <end position="279"/>
    </location>
</feature>
<dbReference type="AlphaFoldDB" id="A0A6G1GV44"/>
<reference evidence="6" key="1">
    <citation type="journal article" date="2020" name="Stud. Mycol.">
        <title>101 Dothideomycetes genomes: a test case for predicting lifestyles and emergence of pathogens.</title>
        <authorList>
            <person name="Haridas S."/>
            <person name="Albert R."/>
            <person name="Binder M."/>
            <person name="Bloem J."/>
            <person name="Labutti K."/>
            <person name="Salamov A."/>
            <person name="Andreopoulos B."/>
            <person name="Baker S."/>
            <person name="Barry K."/>
            <person name="Bills G."/>
            <person name="Bluhm B."/>
            <person name="Cannon C."/>
            <person name="Castanera R."/>
            <person name="Culley D."/>
            <person name="Daum C."/>
            <person name="Ezra D."/>
            <person name="Gonzalez J."/>
            <person name="Henrissat B."/>
            <person name="Kuo A."/>
            <person name="Liang C."/>
            <person name="Lipzen A."/>
            <person name="Lutzoni F."/>
            <person name="Magnuson J."/>
            <person name="Mondo S."/>
            <person name="Nolan M."/>
            <person name="Ohm R."/>
            <person name="Pangilinan J."/>
            <person name="Park H.-J."/>
            <person name="Ramirez L."/>
            <person name="Alfaro M."/>
            <person name="Sun H."/>
            <person name="Tritt A."/>
            <person name="Yoshinaga Y."/>
            <person name="Zwiers L.-H."/>
            <person name="Turgeon B."/>
            <person name="Goodwin S."/>
            <person name="Spatafora J."/>
            <person name="Crous P."/>
            <person name="Grigoriev I."/>
        </authorList>
    </citation>
    <scope>NUCLEOTIDE SEQUENCE</scope>
    <source>
        <strain evidence="6">CBS 113979</strain>
    </source>
</reference>
<evidence type="ECO:0000256" key="4">
    <source>
        <dbReference type="ARBA" id="ARBA00022833"/>
    </source>
</evidence>
<evidence type="ECO:0000256" key="1">
    <source>
        <dbReference type="ARBA" id="ARBA00007749"/>
    </source>
</evidence>
<dbReference type="InterPro" id="IPR001279">
    <property type="entry name" value="Metallo-B-lactamas"/>
</dbReference>
<dbReference type="PANTHER" id="PTHR42978:SF5">
    <property type="entry name" value="METALLO-BETA-LACTAMASE DOMAIN-CONTAINING PROTEIN"/>
    <property type="match status" value="1"/>
</dbReference>
<evidence type="ECO:0000313" key="7">
    <source>
        <dbReference type="Proteomes" id="UP000800041"/>
    </source>
</evidence>
<dbReference type="OrthoDB" id="10250730at2759"/>